<feature type="transmembrane region" description="Helical" evidence="1">
    <location>
        <begin position="237"/>
        <end position="253"/>
    </location>
</feature>
<sequence length="358" mass="39587">MRNLRLDSLRGIAALCVLIHHALHISNSGLVDRVLSPPLSTLKSGELWERLVLSIVNGGMAVYIFFILSGAVLMASLTREEQIGPAAMARFTIRRVLRIYPAMIVAVVVFGAASHMSLRDIAENSLLLSHKVNGGTWTLQTEMLMIPFILLVAWFWSLVGTLALVAFLFWAETNLWTGAPFAADLLNVALPAFALGMLIPSQITKDAFNKLPAQSYAVFLAGMVLARFYYPIGSTPGVIVILGLAFGAVASLYHCREQKHPFDHAALTFLGRISYSLYLWHVMVIWWPFWLYAFAFGRENVSEHYLFFGLAYAALATAITVPIAALSEKYIERPFIRMGSNLFTGSRAATRARQEATG</sequence>
<comment type="caution">
    <text evidence="3">The sequence shown here is derived from an EMBL/GenBank/DDBJ whole genome shotgun (WGS) entry which is preliminary data.</text>
</comment>
<dbReference type="Pfam" id="PF01757">
    <property type="entry name" value="Acyl_transf_3"/>
    <property type="match status" value="1"/>
</dbReference>
<dbReference type="Proteomes" id="UP000321085">
    <property type="component" value="Unassembled WGS sequence"/>
</dbReference>
<feature type="transmembrane region" description="Helical" evidence="1">
    <location>
        <begin position="144"/>
        <end position="169"/>
    </location>
</feature>
<reference evidence="3 4" key="1">
    <citation type="submission" date="2019-07" db="EMBL/GenBank/DDBJ databases">
        <title>Whole genome shotgun sequence of Microvirga aerophila NBRC 106136.</title>
        <authorList>
            <person name="Hosoyama A."/>
            <person name="Uohara A."/>
            <person name="Ohji S."/>
            <person name="Ichikawa N."/>
        </authorList>
    </citation>
    <scope>NUCLEOTIDE SEQUENCE [LARGE SCALE GENOMIC DNA]</scope>
    <source>
        <strain evidence="3 4">NBRC 106136</strain>
    </source>
</reference>
<feature type="domain" description="Acyltransferase 3" evidence="2">
    <location>
        <begin position="4"/>
        <end position="323"/>
    </location>
</feature>
<feature type="transmembrane region" description="Helical" evidence="1">
    <location>
        <begin position="273"/>
        <end position="293"/>
    </location>
</feature>
<feature type="transmembrane region" description="Helical" evidence="1">
    <location>
        <begin position="181"/>
        <end position="199"/>
    </location>
</feature>
<keyword evidence="3" id="KW-0012">Acyltransferase</keyword>
<evidence type="ECO:0000313" key="3">
    <source>
        <dbReference type="EMBL" id="GEO14608.1"/>
    </source>
</evidence>
<dbReference type="InterPro" id="IPR002656">
    <property type="entry name" value="Acyl_transf_3_dom"/>
</dbReference>
<keyword evidence="1" id="KW-0472">Membrane</keyword>
<keyword evidence="3" id="KW-0808">Transferase</keyword>
<gene>
    <name evidence="3" type="ORF">MAE02_23040</name>
</gene>
<evidence type="ECO:0000256" key="1">
    <source>
        <dbReference type="SAM" id="Phobius"/>
    </source>
</evidence>
<dbReference type="InterPro" id="IPR050879">
    <property type="entry name" value="Acyltransferase_3"/>
</dbReference>
<feature type="transmembrane region" description="Helical" evidence="1">
    <location>
        <begin position="305"/>
        <end position="325"/>
    </location>
</feature>
<accession>A0A512BRL4</accession>
<proteinExistence type="predicted"/>
<evidence type="ECO:0000313" key="4">
    <source>
        <dbReference type="Proteomes" id="UP000321085"/>
    </source>
</evidence>
<protein>
    <submittedName>
        <fullName evidence="3">Acyltransferase</fullName>
    </submittedName>
</protein>
<dbReference type="GO" id="GO:0016747">
    <property type="term" value="F:acyltransferase activity, transferring groups other than amino-acyl groups"/>
    <property type="evidence" value="ECO:0007669"/>
    <property type="project" value="InterPro"/>
</dbReference>
<dbReference type="AlphaFoldDB" id="A0A512BRL4"/>
<feature type="transmembrane region" description="Helical" evidence="1">
    <location>
        <begin position="12"/>
        <end position="31"/>
    </location>
</feature>
<feature type="transmembrane region" description="Helical" evidence="1">
    <location>
        <begin position="99"/>
        <end position="118"/>
    </location>
</feature>
<dbReference type="EMBL" id="BJYU01000026">
    <property type="protein sequence ID" value="GEO14608.1"/>
    <property type="molecule type" value="Genomic_DNA"/>
</dbReference>
<name>A0A512BRL4_9HYPH</name>
<feature type="transmembrane region" description="Helical" evidence="1">
    <location>
        <begin position="51"/>
        <end position="78"/>
    </location>
</feature>
<keyword evidence="1" id="KW-0812">Transmembrane</keyword>
<evidence type="ECO:0000259" key="2">
    <source>
        <dbReference type="Pfam" id="PF01757"/>
    </source>
</evidence>
<dbReference type="PANTHER" id="PTHR23028">
    <property type="entry name" value="ACETYLTRANSFERASE"/>
    <property type="match status" value="1"/>
</dbReference>
<keyword evidence="1" id="KW-1133">Transmembrane helix</keyword>
<organism evidence="3 4">
    <name type="scientific">Microvirga aerophila</name>
    <dbReference type="NCBI Taxonomy" id="670291"/>
    <lineage>
        <taxon>Bacteria</taxon>
        <taxon>Pseudomonadati</taxon>
        <taxon>Pseudomonadota</taxon>
        <taxon>Alphaproteobacteria</taxon>
        <taxon>Hyphomicrobiales</taxon>
        <taxon>Methylobacteriaceae</taxon>
        <taxon>Microvirga</taxon>
    </lineage>
</organism>
<dbReference type="RefSeq" id="WP_162815720.1">
    <property type="nucleotide sequence ID" value="NZ_BJYU01000026.1"/>
</dbReference>
<keyword evidence="4" id="KW-1185">Reference proteome</keyword>